<evidence type="ECO:0000313" key="2">
    <source>
        <dbReference type="EMBL" id="GIL79356.1"/>
    </source>
</evidence>
<feature type="non-terminal residue" evidence="2">
    <location>
        <position position="1"/>
    </location>
</feature>
<organism evidence="2 3">
    <name type="scientific">Volvox reticuliferus</name>
    <dbReference type="NCBI Taxonomy" id="1737510"/>
    <lineage>
        <taxon>Eukaryota</taxon>
        <taxon>Viridiplantae</taxon>
        <taxon>Chlorophyta</taxon>
        <taxon>core chlorophytes</taxon>
        <taxon>Chlorophyceae</taxon>
        <taxon>CS clade</taxon>
        <taxon>Chlamydomonadales</taxon>
        <taxon>Volvocaceae</taxon>
        <taxon>Volvox</taxon>
    </lineage>
</organism>
<evidence type="ECO:0000256" key="1">
    <source>
        <dbReference type="SAM" id="MobiDB-lite"/>
    </source>
</evidence>
<sequence>VASSTRRLASPAAAVTMATQPAQGRVAAGAKWTETQQGHVTSRTVAQCPAASLFEGTATDAVVTAALRGSTGGGGQGSVAPAGASGQWCSCTPGWGGAACSRCLDGWPLACASLLPQDPKATCVSSLGYDNRTLYKVYSCNVEESMSRFLLSLEVCTESIVVSGHCGYQESHVHVIIITVRGYTKYGALVA</sequence>
<protein>
    <submittedName>
        <fullName evidence="2">Uncharacterized protein</fullName>
    </submittedName>
</protein>
<dbReference type="AlphaFoldDB" id="A0A8J4CIN8"/>
<comment type="caution">
    <text evidence="2">The sequence shown here is derived from an EMBL/GenBank/DDBJ whole genome shotgun (WGS) entry which is preliminary data.</text>
</comment>
<evidence type="ECO:0000313" key="3">
    <source>
        <dbReference type="Proteomes" id="UP000747110"/>
    </source>
</evidence>
<keyword evidence="3" id="KW-1185">Reference proteome</keyword>
<dbReference type="OrthoDB" id="552840at2759"/>
<name>A0A8J4CIN8_9CHLO</name>
<proteinExistence type="predicted"/>
<feature type="region of interest" description="Disordered" evidence="1">
    <location>
        <begin position="1"/>
        <end position="20"/>
    </location>
</feature>
<reference evidence="2" key="1">
    <citation type="journal article" date="2021" name="Proc. Natl. Acad. Sci. U.S.A.">
        <title>Three genomes in the algal genus Volvox reveal the fate of a haploid sex-determining region after a transition to homothallism.</title>
        <authorList>
            <person name="Yamamoto K."/>
            <person name="Hamaji T."/>
            <person name="Kawai-Toyooka H."/>
            <person name="Matsuzaki R."/>
            <person name="Takahashi F."/>
            <person name="Nishimura Y."/>
            <person name="Kawachi M."/>
            <person name="Noguchi H."/>
            <person name="Minakuchi Y."/>
            <person name="Umen J.G."/>
            <person name="Toyoda A."/>
            <person name="Nozaki H."/>
        </authorList>
    </citation>
    <scope>NUCLEOTIDE SEQUENCE</scope>
    <source>
        <strain evidence="2">NIES-3786</strain>
    </source>
</reference>
<dbReference type="Proteomes" id="UP000747110">
    <property type="component" value="Unassembled WGS sequence"/>
</dbReference>
<accession>A0A8J4CIN8</accession>
<gene>
    <name evidence="2" type="ORF">Vretifemale_8729</name>
</gene>
<dbReference type="EMBL" id="BNCP01000015">
    <property type="protein sequence ID" value="GIL79356.1"/>
    <property type="molecule type" value="Genomic_DNA"/>
</dbReference>